<reference evidence="1 2" key="1">
    <citation type="submission" date="2020-08" db="EMBL/GenBank/DDBJ databases">
        <title>Genomic Encyclopedia of Type Strains, Phase IV (KMG-IV): sequencing the most valuable type-strain genomes for metagenomic binning, comparative biology and taxonomic classification.</title>
        <authorList>
            <person name="Goeker M."/>
        </authorList>
    </citation>
    <scope>NUCLEOTIDE SEQUENCE [LARGE SCALE GENOMIC DNA]</scope>
    <source>
        <strain evidence="1 2">DSM 27244</strain>
    </source>
</reference>
<dbReference type="RefSeq" id="WP_184030518.1">
    <property type="nucleotide sequence ID" value="NZ_JACIJJ010000006.1"/>
</dbReference>
<dbReference type="AlphaFoldDB" id="A0A7W9ASR2"/>
<dbReference type="Proteomes" id="UP000557739">
    <property type="component" value="Unassembled WGS sequence"/>
</dbReference>
<comment type="caution">
    <text evidence="1">The sequence shown here is derived from an EMBL/GenBank/DDBJ whole genome shotgun (WGS) entry which is preliminary data.</text>
</comment>
<protein>
    <submittedName>
        <fullName evidence="1">Uncharacterized protein</fullName>
    </submittedName>
</protein>
<proteinExistence type="predicted"/>
<dbReference type="EMBL" id="JACIJJ010000006">
    <property type="protein sequence ID" value="MBB5699849.1"/>
    <property type="molecule type" value="Genomic_DNA"/>
</dbReference>
<dbReference type="Pfam" id="PF22284">
    <property type="entry name" value="DUF6961"/>
    <property type="match status" value="1"/>
</dbReference>
<gene>
    <name evidence="1" type="ORF">FHR19_003226</name>
</gene>
<keyword evidence="2" id="KW-1185">Reference proteome</keyword>
<sequence>MTPDEERWAEALMVERQHGSRAGEHIAERVTALALAGDETGVARWLEIAARLDALDQRPERPS</sequence>
<evidence type="ECO:0000313" key="2">
    <source>
        <dbReference type="Proteomes" id="UP000557739"/>
    </source>
</evidence>
<dbReference type="InterPro" id="IPR054234">
    <property type="entry name" value="DUF6961"/>
</dbReference>
<name>A0A7W9ASR2_9SPHN</name>
<accession>A0A7W9ASR2</accession>
<evidence type="ECO:0000313" key="1">
    <source>
        <dbReference type="EMBL" id="MBB5699849.1"/>
    </source>
</evidence>
<organism evidence="1 2">
    <name type="scientific">Sphingomonas yantingensis</name>
    <dbReference type="NCBI Taxonomy" id="1241761"/>
    <lineage>
        <taxon>Bacteria</taxon>
        <taxon>Pseudomonadati</taxon>
        <taxon>Pseudomonadota</taxon>
        <taxon>Alphaproteobacteria</taxon>
        <taxon>Sphingomonadales</taxon>
        <taxon>Sphingomonadaceae</taxon>
        <taxon>Sphingomonas</taxon>
    </lineage>
</organism>